<dbReference type="EMBL" id="MZGX01000009">
    <property type="protein sequence ID" value="OPX44391.1"/>
    <property type="molecule type" value="Genomic_DNA"/>
</dbReference>
<reference evidence="5 6" key="1">
    <citation type="submission" date="2017-03" db="EMBL/GenBank/DDBJ databases">
        <title>Genome sequence of Clostridium hungatei DSM 14427.</title>
        <authorList>
            <person name="Poehlein A."/>
            <person name="Daniel R."/>
        </authorList>
    </citation>
    <scope>NUCLEOTIDE SEQUENCE [LARGE SCALE GENOMIC DNA]</scope>
    <source>
        <strain evidence="5 6">DSM 14427</strain>
    </source>
</reference>
<dbReference type="Pfam" id="PF01841">
    <property type="entry name" value="Transglut_core"/>
    <property type="match status" value="1"/>
</dbReference>
<keyword evidence="6" id="KW-1185">Reference proteome</keyword>
<keyword evidence="1" id="KW-1133">Transmembrane helix</keyword>
<keyword evidence="2" id="KW-0732">Signal</keyword>
<dbReference type="Gene3D" id="3.10.620.30">
    <property type="match status" value="1"/>
</dbReference>
<dbReference type="Proteomes" id="UP000191554">
    <property type="component" value="Unassembled WGS sequence"/>
</dbReference>
<evidence type="ECO:0000313" key="6">
    <source>
        <dbReference type="Proteomes" id="UP000191554"/>
    </source>
</evidence>
<evidence type="ECO:0000313" key="5">
    <source>
        <dbReference type="EMBL" id="OPX44391.1"/>
    </source>
</evidence>
<gene>
    <name evidence="5" type="ORF">CLHUN_16900</name>
</gene>
<name>A0A1V4SMD7_RUMHU</name>
<dbReference type="InterPro" id="IPR038765">
    <property type="entry name" value="Papain-like_cys_pep_sf"/>
</dbReference>
<evidence type="ECO:0000256" key="1">
    <source>
        <dbReference type="SAM" id="Phobius"/>
    </source>
</evidence>
<proteinExistence type="predicted"/>
<feature type="domain" description="Tox-REase-5" evidence="4">
    <location>
        <begin position="1179"/>
        <end position="1259"/>
    </location>
</feature>
<evidence type="ECO:0000259" key="3">
    <source>
        <dbReference type="Pfam" id="PF01841"/>
    </source>
</evidence>
<protein>
    <submittedName>
        <fullName evidence="5">Transglutaminase-like superfamily protein</fullName>
    </submittedName>
</protein>
<dbReference type="STRING" id="48256.CLHUN_16900"/>
<comment type="caution">
    <text evidence="5">The sequence shown here is derived from an EMBL/GenBank/DDBJ whole genome shotgun (WGS) entry which is preliminary data.</text>
</comment>
<feature type="transmembrane region" description="Helical" evidence="1">
    <location>
        <begin position="871"/>
        <end position="892"/>
    </location>
</feature>
<dbReference type="RefSeq" id="WP_080064135.1">
    <property type="nucleotide sequence ID" value="NZ_MZGX01000009.1"/>
</dbReference>
<keyword evidence="1" id="KW-0472">Membrane</keyword>
<dbReference type="InterPro" id="IPR028904">
    <property type="entry name" value="Tox-REase-5_dom"/>
</dbReference>
<feature type="signal peptide" evidence="2">
    <location>
        <begin position="1"/>
        <end position="23"/>
    </location>
</feature>
<evidence type="ECO:0000256" key="2">
    <source>
        <dbReference type="SAM" id="SignalP"/>
    </source>
</evidence>
<sequence>MTYKKPVKIIAMVLLVAFSVTFGLPTQQLAQARQQEQAVQAKKAAPAVRHEKPSAQTKLGSFAEELNKWYEKLKADVAGNDFGSLKADVKSARKALQNIRKDINTELSNNEKTLKRLSAKKAQGRHDIYKTQINTQLDEFSAIFEKLDSVSAVLNKPKSKDIDRLKEKIEEIGGLLNPEQPQQTLGALPYDNVVLEPPVPSTGAGAAGGYTGTSAGTEPVSLPKVPTQEDLAETGEIQFSDNVKNIADGLSTVVEIYEYVKNNVDFIPYYGSRKGAGGTLGQMAGNDFDQASLLISMLRYKGIPSRYVRGTVEIPIERVKEWTGAETEEAAVRILGATGIPSVALVSGGVISAVRIEHVWVQAYVPYENYRGVGKGTGKKMWIPLDASFKEYVKKEGLDVEGLTGVSRQEIENAFTHTGTVSSDKNALSRISTDTLQQKLEEQKLAIEEYLSENNIEAPQWTDIFGGYEIISQELGLLPLTLPYKTVAVLGEYQSIGSEFKDTITFSISGADPYGLNFAGGKDFEYTSEAWRLYGKKLTLSWIPATPEDEVILKQYGGVFKTPAYMVQLKPVLKADGTVVAAGKAVGMGYRQQFTITLKIPGQAEPEKISNAVTAGSYYCVGLDYDKIAPDELKDISEKLQALKASINEQNIYSDEAMGEILNGVAKTYFAQLDIYNKMLESQFGVKASRLLSEGITGYNADVKYLFMTPVELAEGSMYIDVDRDVHSVMSINGDRDSEKAFMLAAGIMASSMEHAVFEQMFNTPSVSTIKILGEANRMGIPVYTIDKSNISSVLPKLEVSGSVRTDISNAVNSGRTVTIPQRNIHYFDWSGTGYVVLNPETGAAGYMISGGTAGGSMSIKQMLMEYVEGVIAGVLLMVMLELAEALAVALIPGAGWVAAVFMGIKLALVAMYVYNVITIAYMYFATGDSYYLQELIVQLAVFATLGLISKPLSSRISENITMLEQMARSEDAYYRYTADRGYSRETATDYYQKSGTKGLEEAQNTLDAFKKENVSKENVADAGKNLDSDGIKTYKDIIEDNSGKFDNADQTKVLDILKQCENKAEMESLRSNVDDLAGKGIEPGEYDSLGLNSPERVSRVEDALDPVDGVPRNELTEVTELVRKDLKSSEPEVALREDTEGGVLANSYTDAGVDTSAPTYPSLSGSWHRVNESMSAYSREYQTQITGKTGEAWIQNGVKYDGMREGTLLDAKAKYNQFVDKNTGRFYDWFKGKDALVNEATRQIAASEGAPVKWYFAEKGALDATRILFAERGIEGIELIFQPKD</sequence>
<dbReference type="Pfam" id="PF15648">
    <property type="entry name" value="Tox-REase-5"/>
    <property type="match status" value="1"/>
</dbReference>
<feature type="domain" description="Transglutaminase-like" evidence="3">
    <location>
        <begin position="240"/>
        <end position="387"/>
    </location>
</feature>
<dbReference type="InterPro" id="IPR002931">
    <property type="entry name" value="Transglutaminase-like"/>
</dbReference>
<accession>A0A1V4SMD7</accession>
<organism evidence="5 6">
    <name type="scientific">Ruminiclostridium hungatei</name>
    <name type="common">Clostridium hungatei</name>
    <dbReference type="NCBI Taxonomy" id="48256"/>
    <lineage>
        <taxon>Bacteria</taxon>
        <taxon>Bacillati</taxon>
        <taxon>Bacillota</taxon>
        <taxon>Clostridia</taxon>
        <taxon>Eubacteriales</taxon>
        <taxon>Oscillospiraceae</taxon>
        <taxon>Ruminiclostridium</taxon>
    </lineage>
</organism>
<feature type="chain" id="PRO_5039559604" evidence="2">
    <location>
        <begin position="24"/>
        <end position="1286"/>
    </location>
</feature>
<dbReference type="OrthoDB" id="5438043at2"/>
<evidence type="ECO:0000259" key="4">
    <source>
        <dbReference type="Pfam" id="PF15648"/>
    </source>
</evidence>
<dbReference type="SUPFAM" id="SSF54001">
    <property type="entry name" value="Cysteine proteinases"/>
    <property type="match status" value="1"/>
</dbReference>
<feature type="transmembrane region" description="Helical" evidence="1">
    <location>
        <begin position="904"/>
        <end position="925"/>
    </location>
</feature>
<keyword evidence="1" id="KW-0812">Transmembrane</keyword>